<keyword evidence="10" id="KW-0943">RNA-mediated gene silencing</keyword>
<evidence type="ECO:0000256" key="10">
    <source>
        <dbReference type="ARBA" id="ARBA00023158"/>
    </source>
</evidence>
<feature type="domain" description="Hen1 N-terminal" evidence="14">
    <location>
        <begin position="1"/>
        <end position="239"/>
    </location>
</feature>
<keyword evidence="4 15" id="KW-0489">Methyltransferase</keyword>
<dbReference type="InterPro" id="IPR024740">
    <property type="entry name" value="Hen1_N"/>
</dbReference>
<dbReference type="PANTHER" id="PTHR21404">
    <property type="entry name" value="HEN1"/>
    <property type="match status" value="1"/>
</dbReference>
<reference evidence="15 16" key="1">
    <citation type="submission" date="2019-08" db="EMBL/GenBank/DDBJ databases">
        <authorList>
            <person name="Liang Q."/>
        </authorList>
    </citation>
    <scope>NUCLEOTIDE SEQUENCE [LARGE SCALE GENOMIC DNA]</scope>
    <source>
        <strain evidence="15 16">V1718</strain>
    </source>
</reference>
<keyword evidence="7" id="KW-0479">Metal-binding</keyword>
<evidence type="ECO:0000256" key="3">
    <source>
        <dbReference type="ARBA" id="ARBA00021330"/>
    </source>
</evidence>
<dbReference type="GO" id="GO:0001510">
    <property type="term" value="P:RNA methylation"/>
    <property type="evidence" value="ECO:0007669"/>
    <property type="project" value="InterPro"/>
</dbReference>
<dbReference type="KEGG" id="bbae:FRD01_18245"/>
<keyword evidence="16" id="KW-1185">Reference proteome</keyword>
<evidence type="ECO:0000256" key="1">
    <source>
        <dbReference type="ARBA" id="ARBA00001946"/>
    </source>
</evidence>
<sequence>MLLKISTTHTPATDLGYLLHKHPDRAQVFDVGFGDAHVFYTEANDMRTTAAMLLDVDPVRLVRSLDPKHSAPLHQYVNDRPYVSSSFMSVAMGRVFSTAISGICKMRPELVETAIPLEFSVDVVSARGGEGAIRGFFEPLGYTVEVQGVVLDSELGWEHSSHYHLSLSHTLRLSDALSHLFVLLPALDDSKHYYVADDEVEKLLRHGEGWLSAHPQHEEITRRYLERRRVLVFKALDRLVSEDEERDSEAPAVTPAEERRKSLHDQRLDRVLEILVSSPARSVLDLGCGEGKLLRRLVTKSQFQRILGLDVSHKSLEIASRRLRLNEMSNERQDRLQLVHGSLLYRDKRLEGFDAAALVEVIEHLDEARLSTLERNVFEFSRPGTVVVTTPNVEYNAVFADMEGFRHSDHRFEWTRAEFESWAKRVATFYGYSVEFEGIGEPHEEFGAPSQAAVFRRDV</sequence>
<evidence type="ECO:0000313" key="15">
    <source>
        <dbReference type="EMBL" id="QED29146.1"/>
    </source>
</evidence>
<protein>
    <recommendedName>
        <fullName evidence="3">Small RNA 2'-O-methyltransferase</fullName>
        <ecNumber evidence="11">2.1.1.386</ecNumber>
    </recommendedName>
</protein>
<dbReference type="Gene3D" id="3.40.50.150">
    <property type="entry name" value="Vaccinia Virus protein VP39"/>
    <property type="match status" value="1"/>
</dbReference>
<dbReference type="EMBL" id="CP042467">
    <property type="protein sequence ID" value="QED29146.1"/>
    <property type="molecule type" value="Genomic_DNA"/>
</dbReference>
<evidence type="ECO:0000313" key="16">
    <source>
        <dbReference type="Proteomes" id="UP000321595"/>
    </source>
</evidence>
<comment type="cofactor">
    <cofactor evidence="1">
        <name>Mg(2+)</name>
        <dbReference type="ChEBI" id="CHEBI:18420"/>
    </cofactor>
</comment>
<gene>
    <name evidence="15" type="ORF">FRD01_18245</name>
</gene>
<dbReference type="GO" id="GO:0046872">
    <property type="term" value="F:metal ion binding"/>
    <property type="evidence" value="ECO:0007669"/>
    <property type="project" value="UniProtKB-KW"/>
</dbReference>
<dbReference type="PANTHER" id="PTHR21404:SF3">
    <property type="entry name" value="SMALL RNA 2'-O-METHYLTRANSFERASE"/>
    <property type="match status" value="1"/>
</dbReference>
<dbReference type="NCBIfam" id="TIGR04074">
    <property type="entry name" value="bacter_Hen1"/>
    <property type="match status" value="1"/>
</dbReference>
<proteinExistence type="inferred from homology"/>
<evidence type="ECO:0000256" key="11">
    <source>
        <dbReference type="ARBA" id="ARBA00035025"/>
    </source>
</evidence>
<keyword evidence="8" id="KW-0460">Magnesium</keyword>
<evidence type="ECO:0000259" key="14">
    <source>
        <dbReference type="Pfam" id="PF12623"/>
    </source>
</evidence>
<dbReference type="AlphaFoldDB" id="A0A5B8XZP8"/>
<dbReference type="InterPro" id="IPR026610">
    <property type="entry name" value="Hen1"/>
</dbReference>
<dbReference type="RefSeq" id="WP_146962252.1">
    <property type="nucleotide sequence ID" value="NZ_CP042467.1"/>
</dbReference>
<evidence type="ECO:0000256" key="12">
    <source>
        <dbReference type="ARBA" id="ARBA00048418"/>
    </source>
</evidence>
<evidence type="ECO:0000256" key="8">
    <source>
        <dbReference type="ARBA" id="ARBA00022842"/>
    </source>
</evidence>
<dbReference type="Proteomes" id="UP000321595">
    <property type="component" value="Chromosome"/>
</dbReference>
<comment type="similarity">
    <text evidence="2">Belongs to the methyltransferase superfamily. HEN1 family.</text>
</comment>
<dbReference type="Pfam" id="PF08242">
    <property type="entry name" value="Methyltransf_12"/>
    <property type="match status" value="1"/>
</dbReference>
<evidence type="ECO:0000259" key="13">
    <source>
        <dbReference type="Pfam" id="PF08242"/>
    </source>
</evidence>
<dbReference type="GO" id="GO:0031047">
    <property type="term" value="P:regulatory ncRNA-mediated gene silencing"/>
    <property type="evidence" value="ECO:0007669"/>
    <property type="project" value="UniProtKB-KW"/>
</dbReference>
<keyword evidence="6" id="KW-0949">S-adenosyl-L-methionine</keyword>
<comment type="catalytic activity">
    <reaction evidence="12">
        <text>small RNA 3'-end nucleotide + S-adenosyl-L-methionine = small RNA 3'-end 2'-O-methylnucleotide + S-adenosyl-L-homocysteine + H(+)</text>
        <dbReference type="Rhea" id="RHEA:37887"/>
        <dbReference type="Rhea" id="RHEA-COMP:10415"/>
        <dbReference type="Rhea" id="RHEA-COMP:10416"/>
        <dbReference type="ChEBI" id="CHEBI:15378"/>
        <dbReference type="ChEBI" id="CHEBI:57856"/>
        <dbReference type="ChEBI" id="CHEBI:59789"/>
        <dbReference type="ChEBI" id="CHEBI:74896"/>
        <dbReference type="ChEBI" id="CHEBI:74898"/>
        <dbReference type="EC" id="2.1.1.386"/>
    </reaction>
</comment>
<dbReference type="OrthoDB" id="9795085at2"/>
<keyword evidence="9" id="KW-0694">RNA-binding</keyword>
<dbReference type="SUPFAM" id="SSF53335">
    <property type="entry name" value="S-adenosyl-L-methionine-dependent methyltransferases"/>
    <property type="match status" value="1"/>
</dbReference>
<evidence type="ECO:0000256" key="2">
    <source>
        <dbReference type="ARBA" id="ARBA00009026"/>
    </source>
</evidence>
<dbReference type="EC" id="2.1.1.386" evidence="11"/>
<dbReference type="CDD" id="cd02440">
    <property type="entry name" value="AdoMet_MTases"/>
    <property type="match status" value="1"/>
</dbReference>
<dbReference type="GO" id="GO:0003723">
    <property type="term" value="F:RNA binding"/>
    <property type="evidence" value="ECO:0007669"/>
    <property type="project" value="UniProtKB-KW"/>
</dbReference>
<dbReference type="InterPro" id="IPR024026">
    <property type="entry name" value="3'-RNA_MeTfrase_Hen1_bac"/>
</dbReference>
<keyword evidence="5 15" id="KW-0808">Transferase</keyword>
<evidence type="ECO:0000256" key="7">
    <source>
        <dbReference type="ARBA" id="ARBA00022723"/>
    </source>
</evidence>
<evidence type="ECO:0000256" key="6">
    <source>
        <dbReference type="ARBA" id="ARBA00022691"/>
    </source>
</evidence>
<dbReference type="Pfam" id="PF12623">
    <property type="entry name" value="Hen1_L"/>
    <property type="match status" value="1"/>
</dbReference>
<organism evidence="15 16">
    <name type="scientific">Microvenator marinus</name>
    <dbReference type="NCBI Taxonomy" id="2600177"/>
    <lineage>
        <taxon>Bacteria</taxon>
        <taxon>Deltaproteobacteria</taxon>
        <taxon>Bradymonadales</taxon>
        <taxon>Microvenatoraceae</taxon>
        <taxon>Microvenator</taxon>
    </lineage>
</organism>
<evidence type="ECO:0000256" key="5">
    <source>
        <dbReference type="ARBA" id="ARBA00022679"/>
    </source>
</evidence>
<dbReference type="InterPro" id="IPR013217">
    <property type="entry name" value="Methyltransf_12"/>
</dbReference>
<evidence type="ECO:0000256" key="9">
    <source>
        <dbReference type="ARBA" id="ARBA00022884"/>
    </source>
</evidence>
<dbReference type="InterPro" id="IPR029063">
    <property type="entry name" value="SAM-dependent_MTases_sf"/>
</dbReference>
<dbReference type="InterPro" id="IPR038546">
    <property type="entry name" value="Hen1_N_sf"/>
</dbReference>
<accession>A0A5B8XZP8</accession>
<name>A0A5B8XZP8_9DELT</name>
<dbReference type="GO" id="GO:0090486">
    <property type="term" value="F:small RNA 2'-O-methyltransferase activity"/>
    <property type="evidence" value="ECO:0007669"/>
    <property type="project" value="UniProtKB-EC"/>
</dbReference>
<feature type="domain" description="Methyltransferase type 12" evidence="13">
    <location>
        <begin position="284"/>
        <end position="385"/>
    </location>
</feature>
<dbReference type="Gene3D" id="3.30.1610.20">
    <property type="entry name" value="Hen1, N-terminal domain"/>
    <property type="match status" value="1"/>
</dbReference>
<evidence type="ECO:0000256" key="4">
    <source>
        <dbReference type="ARBA" id="ARBA00022603"/>
    </source>
</evidence>